<dbReference type="OrthoDB" id="6776860at2759"/>
<dbReference type="InterPro" id="IPR043128">
    <property type="entry name" value="Rev_trsase/Diguanyl_cyclase"/>
</dbReference>
<accession>A0A9Q3CXW0</accession>
<dbReference type="PANTHER" id="PTHR24559">
    <property type="entry name" value="TRANSPOSON TY3-I GAG-POL POLYPROTEIN"/>
    <property type="match status" value="1"/>
</dbReference>
<keyword evidence="2" id="KW-1185">Reference proteome</keyword>
<dbReference type="AlphaFoldDB" id="A0A9Q3CXW0"/>
<comment type="caution">
    <text evidence="1">The sequence shown here is derived from an EMBL/GenBank/DDBJ whole genome shotgun (WGS) entry which is preliminary data.</text>
</comment>
<evidence type="ECO:0000313" key="1">
    <source>
        <dbReference type="EMBL" id="MBW0493276.1"/>
    </source>
</evidence>
<dbReference type="PANTHER" id="PTHR24559:SF444">
    <property type="entry name" value="REVERSE TRANSCRIPTASE DOMAIN-CONTAINING PROTEIN"/>
    <property type="match status" value="1"/>
</dbReference>
<dbReference type="SUPFAM" id="SSF56672">
    <property type="entry name" value="DNA/RNA polymerases"/>
    <property type="match status" value="1"/>
</dbReference>
<reference evidence="1" key="1">
    <citation type="submission" date="2021-03" db="EMBL/GenBank/DDBJ databases">
        <title>Draft genome sequence of rust myrtle Austropuccinia psidii MF-1, a brazilian biotype.</title>
        <authorList>
            <person name="Quecine M.C."/>
            <person name="Pachon D.M.R."/>
            <person name="Bonatelli M.L."/>
            <person name="Correr F.H."/>
            <person name="Franceschini L.M."/>
            <person name="Leite T.F."/>
            <person name="Margarido G.R.A."/>
            <person name="Almeida C.A."/>
            <person name="Ferrarezi J.A."/>
            <person name="Labate C.A."/>
        </authorList>
    </citation>
    <scope>NUCLEOTIDE SEQUENCE</scope>
    <source>
        <strain evidence="1">MF-1</strain>
    </source>
</reference>
<dbReference type="Gene3D" id="3.10.10.10">
    <property type="entry name" value="HIV Type 1 Reverse Transcriptase, subunit A, domain 1"/>
    <property type="match status" value="1"/>
</dbReference>
<dbReference type="InterPro" id="IPR053134">
    <property type="entry name" value="RNA-dir_DNA_polymerase"/>
</dbReference>
<proteinExistence type="predicted"/>
<gene>
    <name evidence="1" type="ORF">O181_032991</name>
</gene>
<protein>
    <submittedName>
        <fullName evidence="1">Uncharacterized protein</fullName>
    </submittedName>
</protein>
<dbReference type="InterPro" id="IPR043502">
    <property type="entry name" value="DNA/RNA_pol_sf"/>
</dbReference>
<dbReference type="EMBL" id="AVOT02011993">
    <property type="protein sequence ID" value="MBW0493276.1"/>
    <property type="molecule type" value="Genomic_DNA"/>
</dbReference>
<name>A0A9Q3CXW0_9BASI</name>
<evidence type="ECO:0000313" key="2">
    <source>
        <dbReference type="Proteomes" id="UP000765509"/>
    </source>
</evidence>
<sequence length="182" mass="20949">MPKQKSIISSNKDTYKEKFINNQHLETQINPSLFPEISYELVDVWCKYKNSFASNNESLGAIKGHEVVITLHIYRPYPPVLRRLDYAASPRARETLEKHSQELIQLGVLRKIGHNEEVKVTTPFLIAFHNDKSRMVGDFGALNTYTFSDTYPIPRIQEALTQLSKSKYITSMKSLKGFHQGF</sequence>
<organism evidence="1 2">
    <name type="scientific">Austropuccinia psidii MF-1</name>
    <dbReference type="NCBI Taxonomy" id="1389203"/>
    <lineage>
        <taxon>Eukaryota</taxon>
        <taxon>Fungi</taxon>
        <taxon>Dikarya</taxon>
        <taxon>Basidiomycota</taxon>
        <taxon>Pucciniomycotina</taxon>
        <taxon>Pucciniomycetes</taxon>
        <taxon>Pucciniales</taxon>
        <taxon>Sphaerophragmiaceae</taxon>
        <taxon>Austropuccinia</taxon>
    </lineage>
</organism>
<dbReference type="Proteomes" id="UP000765509">
    <property type="component" value="Unassembled WGS sequence"/>
</dbReference>
<dbReference type="Gene3D" id="3.30.70.270">
    <property type="match status" value="1"/>
</dbReference>